<protein>
    <recommendedName>
        <fullName evidence="3">ParA family protein</fullName>
    </recommendedName>
</protein>
<organism evidence="1 2">
    <name type="scientific">Bradyrhizobium niftali</name>
    <dbReference type="NCBI Taxonomy" id="2560055"/>
    <lineage>
        <taxon>Bacteria</taxon>
        <taxon>Pseudomonadati</taxon>
        <taxon>Pseudomonadota</taxon>
        <taxon>Alphaproteobacteria</taxon>
        <taxon>Hyphomicrobiales</taxon>
        <taxon>Nitrobacteraceae</taxon>
        <taxon>Bradyrhizobium</taxon>
    </lineage>
</organism>
<evidence type="ECO:0000313" key="1">
    <source>
        <dbReference type="EMBL" id="TFV41268.1"/>
    </source>
</evidence>
<dbReference type="SUPFAM" id="SSF52540">
    <property type="entry name" value="P-loop containing nucleoside triphosphate hydrolases"/>
    <property type="match status" value="1"/>
</dbReference>
<reference evidence="1 2" key="1">
    <citation type="submission" date="2019-03" db="EMBL/GenBank/DDBJ databases">
        <title>Bradyrhizobium diversity isolated from nodules of Chamaecrista fasciculata.</title>
        <authorList>
            <person name="Klepa M.S."/>
            <person name="Urquiaga M.O."/>
            <person name="Hungria M."/>
            <person name="Delamuta J.R."/>
        </authorList>
    </citation>
    <scope>NUCLEOTIDE SEQUENCE [LARGE SCALE GENOMIC DNA]</scope>
    <source>
        <strain evidence="1 2">CNPSo 3448</strain>
    </source>
</reference>
<dbReference type="EMBL" id="SPQT01000030">
    <property type="protein sequence ID" value="TFV41268.1"/>
    <property type="molecule type" value="Genomic_DNA"/>
</dbReference>
<dbReference type="AlphaFoldDB" id="A0A4Y9LCZ9"/>
<dbReference type="Proteomes" id="UP000297966">
    <property type="component" value="Unassembled WGS sequence"/>
</dbReference>
<sequence>MIVALLETDPQGSLQLWRGLRRRRWPRVFPLGSGELAPWLARHRHLFDLAVVDTPAHDGKTIAEAVKATDLALIVTQPTMLATSVAMRLRGLFLEHDIPFAILLSQTPPTLSARLAQWIDNHRLLGTVVQGQLAYRFAYQDAIAVGLGVVEYEPEGRAAAEVQIVTDWILRRLEIINEP</sequence>
<dbReference type="Gene3D" id="3.40.50.300">
    <property type="entry name" value="P-loop containing nucleotide triphosphate hydrolases"/>
    <property type="match status" value="1"/>
</dbReference>
<evidence type="ECO:0008006" key="3">
    <source>
        <dbReference type="Google" id="ProtNLM"/>
    </source>
</evidence>
<accession>A0A4Y9LCZ9</accession>
<gene>
    <name evidence="1" type="ORF">E4K65_37005</name>
</gene>
<evidence type="ECO:0000313" key="2">
    <source>
        <dbReference type="Proteomes" id="UP000297966"/>
    </source>
</evidence>
<dbReference type="OrthoDB" id="9804460at2"/>
<proteinExistence type="predicted"/>
<dbReference type="PIRSF" id="PIRSF009320">
    <property type="entry name" value="Nuc_binding_HP_1000"/>
    <property type="match status" value="1"/>
</dbReference>
<keyword evidence="2" id="KW-1185">Reference proteome</keyword>
<comment type="caution">
    <text evidence="1">The sequence shown here is derived from an EMBL/GenBank/DDBJ whole genome shotgun (WGS) entry which is preliminary data.</text>
</comment>
<name>A0A4Y9LCZ9_9BRAD</name>
<dbReference type="InterPro" id="IPR027417">
    <property type="entry name" value="P-loop_NTPase"/>
</dbReference>
<dbReference type="RefSeq" id="WP_135178298.1">
    <property type="nucleotide sequence ID" value="NZ_SPQT01000030.1"/>
</dbReference>